<feature type="compositionally biased region" description="Basic and acidic residues" evidence="1">
    <location>
        <begin position="123"/>
        <end position="138"/>
    </location>
</feature>
<reference evidence="2" key="1">
    <citation type="submission" date="2023-03" db="EMBL/GenBank/DDBJ databases">
        <title>Massive genome expansion in bonnet fungi (Mycena s.s.) driven by repeated elements and novel gene families across ecological guilds.</title>
        <authorList>
            <consortium name="Lawrence Berkeley National Laboratory"/>
            <person name="Harder C.B."/>
            <person name="Miyauchi S."/>
            <person name="Viragh M."/>
            <person name="Kuo A."/>
            <person name="Thoen E."/>
            <person name="Andreopoulos B."/>
            <person name="Lu D."/>
            <person name="Skrede I."/>
            <person name="Drula E."/>
            <person name="Henrissat B."/>
            <person name="Morin E."/>
            <person name="Kohler A."/>
            <person name="Barry K."/>
            <person name="LaButti K."/>
            <person name="Morin E."/>
            <person name="Salamov A."/>
            <person name="Lipzen A."/>
            <person name="Mereny Z."/>
            <person name="Hegedus B."/>
            <person name="Baldrian P."/>
            <person name="Stursova M."/>
            <person name="Weitz H."/>
            <person name="Taylor A."/>
            <person name="Grigoriev I.V."/>
            <person name="Nagy L.G."/>
            <person name="Martin F."/>
            <person name="Kauserud H."/>
        </authorList>
    </citation>
    <scope>NUCLEOTIDE SEQUENCE</scope>
    <source>
        <strain evidence="2">CBHHK182m</strain>
    </source>
</reference>
<comment type="caution">
    <text evidence="2">The sequence shown here is derived from an EMBL/GenBank/DDBJ whole genome shotgun (WGS) entry which is preliminary data.</text>
</comment>
<feature type="region of interest" description="Disordered" evidence="1">
    <location>
        <begin position="121"/>
        <end position="145"/>
    </location>
</feature>
<gene>
    <name evidence="2" type="ORF">B0H16DRAFT_1452905</name>
</gene>
<dbReference type="EMBL" id="JARKIB010000019">
    <property type="protein sequence ID" value="KAJ7768980.1"/>
    <property type="molecule type" value="Genomic_DNA"/>
</dbReference>
<keyword evidence="3" id="KW-1185">Reference proteome</keyword>
<proteinExistence type="predicted"/>
<dbReference type="AlphaFoldDB" id="A0AAD7JP46"/>
<dbReference type="Proteomes" id="UP001215598">
    <property type="component" value="Unassembled WGS sequence"/>
</dbReference>
<protein>
    <submittedName>
        <fullName evidence="2">Uncharacterized protein</fullName>
    </submittedName>
</protein>
<evidence type="ECO:0000313" key="3">
    <source>
        <dbReference type="Proteomes" id="UP001215598"/>
    </source>
</evidence>
<evidence type="ECO:0000256" key="1">
    <source>
        <dbReference type="SAM" id="MobiDB-lite"/>
    </source>
</evidence>
<name>A0AAD7JP46_9AGAR</name>
<evidence type="ECO:0000313" key="2">
    <source>
        <dbReference type="EMBL" id="KAJ7768980.1"/>
    </source>
</evidence>
<feature type="region of interest" description="Disordered" evidence="1">
    <location>
        <begin position="207"/>
        <end position="242"/>
    </location>
</feature>
<accession>A0AAD7JP46</accession>
<organism evidence="2 3">
    <name type="scientific">Mycena metata</name>
    <dbReference type="NCBI Taxonomy" id="1033252"/>
    <lineage>
        <taxon>Eukaryota</taxon>
        <taxon>Fungi</taxon>
        <taxon>Dikarya</taxon>
        <taxon>Basidiomycota</taxon>
        <taxon>Agaricomycotina</taxon>
        <taxon>Agaricomycetes</taxon>
        <taxon>Agaricomycetidae</taxon>
        <taxon>Agaricales</taxon>
        <taxon>Marasmiineae</taxon>
        <taxon>Mycenaceae</taxon>
        <taxon>Mycena</taxon>
    </lineage>
</organism>
<sequence>MYLPLSLSLSSTATQLNIELKPPPSQHRVQLAKPNVDSASFQSRLNLSVEAHSQSKYLPFDFPVCARWVTLHGIIEFVLKLESNSPQTSPRRSSNPRASLQALEIPKAQVQDMRRVWVSADTQTERKEGGEDYEKEGAARGSTPAPIRRGCRVRVAWIVRTGTSPRVCANSARAAHTDAPQGPPRAHWVVDKRRVPSAGNTRLDSAVHTMNNGRMGGDETGGPRAMARRETKEGEGGDDGWDVKKKAEVHTHHSPSSYPSHQPALTFPAPAHVTYTLPRRRGVMGLSEKEARALQIHCRCRRGRRRWGKKGVEGDGAGAGAKKEEGNGRLWWLCPLGAPELD</sequence>
<feature type="compositionally biased region" description="Basic and acidic residues" evidence="1">
    <location>
        <begin position="227"/>
        <end position="242"/>
    </location>
</feature>